<protein>
    <submittedName>
        <fullName evidence="2">Uncharacterized protein</fullName>
    </submittedName>
</protein>
<sequence>MAIVMVVDCSSLRNILQLLRFIFTFFLYWKVPTWRFVRLGKKLVIFLFIYFYSCLNLYLETKHRTRA</sequence>
<evidence type="ECO:0000313" key="3">
    <source>
        <dbReference type="Proteomes" id="UP001172101"/>
    </source>
</evidence>
<dbReference type="AlphaFoldDB" id="A0AA40BG75"/>
<reference evidence="2" key="1">
    <citation type="submission" date="2023-06" db="EMBL/GenBank/DDBJ databases">
        <title>Genome-scale phylogeny and comparative genomics of the fungal order Sordariales.</title>
        <authorList>
            <consortium name="Lawrence Berkeley National Laboratory"/>
            <person name="Hensen N."/>
            <person name="Bonometti L."/>
            <person name="Westerberg I."/>
            <person name="Brannstrom I.O."/>
            <person name="Guillou S."/>
            <person name="Cros-Aarteil S."/>
            <person name="Calhoun S."/>
            <person name="Haridas S."/>
            <person name="Kuo A."/>
            <person name="Mondo S."/>
            <person name="Pangilinan J."/>
            <person name="Riley R."/>
            <person name="LaButti K."/>
            <person name="Andreopoulos B."/>
            <person name="Lipzen A."/>
            <person name="Chen C."/>
            <person name="Yanf M."/>
            <person name="Daum C."/>
            <person name="Ng V."/>
            <person name="Clum A."/>
            <person name="Steindorff A."/>
            <person name="Ohm R."/>
            <person name="Martin F."/>
            <person name="Silar P."/>
            <person name="Natvig D."/>
            <person name="Lalanne C."/>
            <person name="Gautier V."/>
            <person name="Ament-velasquez S.L."/>
            <person name="Kruys A."/>
            <person name="Hutchinson M.I."/>
            <person name="Powell A.J."/>
            <person name="Barry K."/>
            <person name="Miller A.N."/>
            <person name="Grigoriev I.V."/>
            <person name="Debuchy R."/>
            <person name="Gladieux P."/>
            <person name="Thoren M.H."/>
            <person name="Johannesson H."/>
        </authorList>
    </citation>
    <scope>NUCLEOTIDE SEQUENCE</scope>
    <source>
        <strain evidence="2">SMH2392-1A</strain>
    </source>
</reference>
<keyword evidence="1" id="KW-0472">Membrane</keyword>
<dbReference type="RefSeq" id="XP_060302511.1">
    <property type="nucleotide sequence ID" value="XM_060440864.1"/>
</dbReference>
<keyword evidence="3" id="KW-1185">Reference proteome</keyword>
<dbReference type="EMBL" id="JAUIRO010000001">
    <property type="protein sequence ID" value="KAK0733634.1"/>
    <property type="molecule type" value="Genomic_DNA"/>
</dbReference>
<name>A0AA40BG75_9PEZI</name>
<feature type="transmembrane region" description="Helical" evidence="1">
    <location>
        <begin position="43"/>
        <end position="59"/>
    </location>
</feature>
<dbReference type="GeneID" id="85324134"/>
<feature type="transmembrane region" description="Helical" evidence="1">
    <location>
        <begin position="12"/>
        <end position="31"/>
    </location>
</feature>
<evidence type="ECO:0000256" key="1">
    <source>
        <dbReference type="SAM" id="Phobius"/>
    </source>
</evidence>
<keyword evidence="1" id="KW-0812">Transmembrane</keyword>
<keyword evidence="1" id="KW-1133">Transmembrane helix</keyword>
<comment type="caution">
    <text evidence="2">The sequence shown here is derived from an EMBL/GenBank/DDBJ whole genome shotgun (WGS) entry which is preliminary data.</text>
</comment>
<evidence type="ECO:0000313" key="2">
    <source>
        <dbReference type="EMBL" id="KAK0733634.1"/>
    </source>
</evidence>
<gene>
    <name evidence="2" type="ORF">B0T26DRAFT_685180</name>
</gene>
<accession>A0AA40BG75</accession>
<dbReference type="Proteomes" id="UP001172101">
    <property type="component" value="Unassembled WGS sequence"/>
</dbReference>
<proteinExistence type="predicted"/>
<organism evidence="2 3">
    <name type="scientific">Lasiosphaeria miniovina</name>
    <dbReference type="NCBI Taxonomy" id="1954250"/>
    <lineage>
        <taxon>Eukaryota</taxon>
        <taxon>Fungi</taxon>
        <taxon>Dikarya</taxon>
        <taxon>Ascomycota</taxon>
        <taxon>Pezizomycotina</taxon>
        <taxon>Sordariomycetes</taxon>
        <taxon>Sordariomycetidae</taxon>
        <taxon>Sordariales</taxon>
        <taxon>Lasiosphaeriaceae</taxon>
        <taxon>Lasiosphaeria</taxon>
    </lineage>
</organism>